<evidence type="ECO:0000313" key="2">
    <source>
        <dbReference type="Proteomes" id="UP001433508"/>
    </source>
</evidence>
<protein>
    <submittedName>
        <fullName evidence="1">NUDIX hydrolase domain-like protein</fullName>
    </submittedName>
</protein>
<reference evidence="2" key="1">
    <citation type="journal article" date="2024" name="Front. Bioeng. Biotechnol.">
        <title>Genome-scale model development and genomic sequencing of the oleaginous clade Lipomyces.</title>
        <authorList>
            <person name="Czajka J.J."/>
            <person name="Han Y."/>
            <person name="Kim J."/>
            <person name="Mondo S.J."/>
            <person name="Hofstad B.A."/>
            <person name="Robles A."/>
            <person name="Haridas S."/>
            <person name="Riley R."/>
            <person name="LaButti K."/>
            <person name="Pangilinan J."/>
            <person name="Andreopoulos W."/>
            <person name="Lipzen A."/>
            <person name="Yan J."/>
            <person name="Wang M."/>
            <person name="Ng V."/>
            <person name="Grigoriev I.V."/>
            <person name="Spatafora J.W."/>
            <person name="Magnuson J.K."/>
            <person name="Baker S.E."/>
            <person name="Pomraning K.R."/>
        </authorList>
    </citation>
    <scope>NUCLEOTIDE SEQUENCE [LARGE SCALE GENOMIC DNA]</scope>
    <source>
        <strain evidence="2">CBS 7786</strain>
    </source>
</reference>
<name>A0ACC3T2J2_LIPKO</name>
<dbReference type="Proteomes" id="UP001433508">
    <property type="component" value="Unassembled WGS sequence"/>
</dbReference>
<keyword evidence="2" id="KW-1185">Reference proteome</keyword>
<comment type="caution">
    <text evidence="1">The sequence shown here is derived from an EMBL/GenBank/DDBJ whole genome shotgun (WGS) entry which is preliminary data.</text>
</comment>
<evidence type="ECO:0000313" key="1">
    <source>
        <dbReference type="EMBL" id="KAK9238091.1"/>
    </source>
</evidence>
<proteinExistence type="predicted"/>
<gene>
    <name evidence="1" type="ORF">V1525DRAFT_401969</name>
</gene>
<accession>A0ACC3T2J2</accession>
<sequence length="189" mass="21276">MVDPPSFRPYSVKPSVEPFEIPAKTYVSQRAEIFGIVGAAIIIYNNRVLLVQRASDDDCPNLWEVPGGAANGDETIVQCAVRELREEVGLAASDVTDMIGEFEWTERESGSNEHGWRRTWKIFMFRVTIDNAGRNLEIRLDPQEHQAYVWATEANIQEDTCGNIKLKWISTNQKQAILAAFKIDTLSGC</sequence>
<organism evidence="1 2">
    <name type="scientific">Lipomyces kononenkoae</name>
    <name type="common">Yeast</name>
    <dbReference type="NCBI Taxonomy" id="34357"/>
    <lineage>
        <taxon>Eukaryota</taxon>
        <taxon>Fungi</taxon>
        <taxon>Dikarya</taxon>
        <taxon>Ascomycota</taxon>
        <taxon>Saccharomycotina</taxon>
        <taxon>Lipomycetes</taxon>
        <taxon>Lipomycetales</taxon>
        <taxon>Lipomycetaceae</taxon>
        <taxon>Lipomyces</taxon>
    </lineage>
</organism>
<dbReference type="EMBL" id="MU971360">
    <property type="protein sequence ID" value="KAK9238091.1"/>
    <property type="molecule type" value="Genomic_DNA"/>
</dbReference>